<dbReference type="GO" id="GO:0008168">
    <property type="term" value="F:methyltransferase activity"/>
    <property type="evidence" value="ECO:0007669"/>
    <property type="project" value="InterPro"/>
</dbReference>
<feature type="compositionally biased region" description="Pro residues" evidence="1">
    <location>
        <begin position="152"/>
        <end position="170"/>
    </location>
</feature>
<name>A0A366HT01_9BACT</name>
<dbReference type="AlphaFoldDB" id="A0A366HT01"/>
<keyword evidence="3" id="KW-1185">Reference proteome</keyword>
<dbReference type="PROSITE" id="PS00092">
    <property type="entry name" value="N6_MTASE"/>
    <property type="match status" value="1"/>
</dbReference>
<dbReference type="EMBL" id="QNRR01000001">
    <property type="protein sequence ID" value="RBP47406.1"/>
    <property type="molecule type" value="Genomic_DNA"/>
</dbReference>
<feature type="compositionally biased region" description="Basic and acidic residues" evidence="1">
    <location>
        <begin position="183"/>
        <end position="208"/>
    </location>
</feature>
<dbReference type="RefSeq" id="WP_147263120.1">
    <property type="nucleotide sequence ID" value="NZ_QNRR01000001.1"/>
</dbReference>
<evidence type="ECO:0000313" key="3">
    <source>
        <dbReference type="Proteomes" id="UP000253426"/>
    </source>
</evidence>
<evidence type="ECO:0000256" key="1">
    <source>
        <dbReference type="SAM" id="MobiDB-lite"/>
    </source>
</evidence>
<protein>
    <submittedName>
        <fullName evidence="2">Uncharacterized protein</fullName>
    </submittedName>
</protein>
<sequence length="236" mass="25347">MPDPRHTIAALIFSLGAPFSVLGETPAAPAPAPTTATPTVAKADPDLPQPLDAQEVQSLVTNPPFTRALNLSDSLALTGMAYVEGKPVATILNRETKQSFVVSEEPNAQGWKLAETNASKNLQRAEVKIMAGAEIVTVRYGEAQLTPGAKKPGPPQGVGPGGPGGPPPGGFDPRFRTSSLLGDDGREKYYSLPDGARDKFRDTVRQYREQNPNVSEDQLKSFARREFEKVQAESRR</sequence>
<dbReference type="Proteomes" id="UP000253426">
    <property type="component" value="Unassembled WGS sequence"/>
</dbReference>
<dbReference type="OrthoDB" id="192287at2"/>
<dbReference type="InterPro" id="IPR002052">
    <property type="entry name" value="DNA_methylase_N6_adenine_CS"/>
</dbReference>
<dbReference type="GO" id="GO:0032259">
    <property type="term" value="P:methylation"/>
    <property type="evidence" value="ECO:0007669"/>
    <property type="project" value="InterPro"/>
</dbReference>
<proteinExistence type="predicted"/>
<dbReference type="GO" id="GO:0003676">
    <property type="term" value="F:nucleic acid binding"/>
    <property type="evidence" value="ECO:0007669"/>
    <property type="project" value="InterPro"/>
</dbReference>
<gene>
    <name evidence="2" type="ORF">DES53_101203</name>
</gene>
<evidence type="ECO:0000313" key="2">
    <source>
        <dbReference type="EMBL" id="RBP47406.1"/>
    </source>
</evidence>
<feature type="region of interest" description="Disordered" evidence="1">
    <location>
        <begin position="145"/>
        <end position="236"/>
    </location>
</feature>
<organism evidence="2 3">
    <name type="scientific">Roseimicrobium gellanilyticum</name>
    <dbReference type="NCBI Taxonomy" id="748857"/>
    <lineage>
        <taxon>Bacteria</taxon>
        <taxon>Pseudomonadati</taxon>
        <taxon>Verrucomicrobiota</taxon>
        <taxon>Verrucomicrobiia</taxon>
        <taxon>Verrucomicrobiales</taxon>
        <taxon>Verrucomicrobiaceae</taxon>
        <taxon>Roseimicrobium</taxon>
    </lineage>
</organism>
<feature type="compositionally biased region" description="Basic and acidic residues" evidence="1">
    <location>
        <begin position="217"/>
        <end position="236"/>
    </location>
</feature>
<accession>A0A366HT01</accession>
<comment type="caution">
    <text evidence="2">The sequence shown here is derived from an EMBL/GenBank/DDBJ whole genome shotgun (WGS) entry which is preliminary data.</text>
</comment>
<reference evidence="2 3" key="1">
    <citation type="submission" date="2018-06" db="EMBL/GenBank/DDBJ databases">
        <title>Genomic Encyclopedia of Type Strains, Phase IV (KMG-IV): sequencing the most valuable type-strain genomes for metagenomic binning, comparative biology and taxonomic classification.</title>
        <authorList>
            <person name="Goeker M."/>
        </authorList>
    </citation>
    <scope>NUCLEOTIDE SEQUENCE [LARGE SCALE GENOMIC DNA]</scope>
    <source>
        <strain evidence="2 3">DSM 25532</strain>
    </source>
</reference>